<dbReference type="InterPro" id="IPR012348">
    <property type="entry name" value="RNR-like"/>
</dbReference>
<dbReference type="RefSeq" id="WP_035925308.1">
    <property type="nucleotide sequence ID" value="NZ_JSUH01000005.1"/>
</dbReference>
<comment type="caution">
    <text evidence="1">The sequence shown here is derived from an EMBL/GenBank/DDBJ whole genome shotgun (WGS) entry which is preliminary data.</text>
</comment>
<dbReference type="SUPFAM" id="SSF47240">
    <property type="entry name" value="Ferritin-like"/>
    <property type="match status" value="1"/>
</dbReference>
<dbReference type="Proteomes" id="UP000030466">
    <property type="component" value="Unassembled WGS sequence"/>
</dbReference>
<organism evidence="1 2">
    <name type="scientific">Kocuria rosea subsp. polaris</name>
    <dbReference type="NCBI Taxonomy" id="136273"/>
    <lineage>
        <taxon>Bacteria</taxon>
        <taxon>Bacillati</taxon>
        <taxon>Actinomycetota</taxon>
        <taxon>Actinomycetes</taxon>
        <taxon>Micrococcales</taxon>
        <taxon>Micrococcaceae</taxon>
        <taxon>Kocuria</taxon>
    </lineage>
</organism>
<keyword evidence="2" id="KW-1185">Reference proteome</keyword>
<dbReference type="GO" id="GO:0016491">
    <property type="term" value="F:oxidoreductase activity"/>
    <property type="evidence" value="ECO:0007669"/>
    <property type="project" value="InterPro"/>
</dbReference>
<dbReference type="InterPro" id="IPR009078">
    <property type="entry name" value="Ferritin-like_SF"/>
</dbReference>
<dbReference type="EMBL" id="JSUH01000005">
    <property type="protein sequence ID" value="KHD97837.1"/>
    <property type="molecule type" value="Genomic_DNA"/>
</dbReference>
<evidence type="ECO:0000313" key="2">
    <source>
        <dbReference type="Proteomes" id="UP000030466"/>
    </source>
</evidence>
<dbReference type="OrthoDB" id="3606832at2"/>
<proteinExistence type="predicted"/>
<dbReference type="Gene3D" id="1.10.620.20">
    <property type="entry name" value="Ribonucleotide Reductase, subunit A"/>
    <property type="match status" value="1"/>
</dbReference>
<evidence type="ECO:0008006" key="3">
    <source>
        <dbReference type="Google" id="ProtNLM"/>
    </source>
</evidence>
<sequence length="264" mass="29513">MAFDIDRFAEESTSLHWEDLGLEALREDPLPPETLRTLRYMCDVEFHTVCYLRDMLVSPSRKDPEVSTFMTMWNREEFWHGEALAHVLSLHGITVAFDELKAKRVKLGWRDRVGPVKQSLLSNIVGTDFVAVHMLWGAVNERSAAAAYRRLAALEDHPVLAPLLRRIAAQETKHIAFYTTQARARLQDNPKAQKLARLALRTAWQPVGSGVSPEEEVTHVMGHLFAGAEGRREVDAIDRQIAKLPGMAGLTVVADALDARGVAA</sequence>
<gene>
    <name evidence="1" type="ORF">GY22_06880</name>
</gene>
<name>A0A0A6YCQ3_KOCRO</name>
<evidence type="ECO:0000313" key="1">
    <source>
        <dbReference type="EMBL" id="KHD97837.1"/>
    </source>
</evidence>
<reference evidence="1 2" key="1">
    <citation type="journal article" date="2003" name="Int. J. Syst. Evol. Microbiol.">
        <title>Kocuria polaris sp. nov., an orange-pigmented psychrophilic bacterium isolated from an Antarctic cyanobacterial mat sample.</title>
        <authorList>
            <person name="Reddy G.S."/>
            <person name="Prakash J.S."/>
            <person name="Prabahar V."/>
            <person name="Matsumoto G.I."/>
            <person name="Stackebrandt E."/>
            <person name="Shivaji S."/>
        </authorList>
    </citation>
    <scope>NUCLEOTIDE SEQUENCE [LARGE SCALE GENOMIC DNA]</scope>
    <source>
        <strain evidence="1 2">CMS 76or</strain>
    </source>
</reference>
<dbReference type="AlphaFoldDB" id="A0A0A6YCQ3"/>
<accession>A0A0A6YCQ3</accession>
<protein>
    <recommendedName>
        <fullName evidence="3">Ferritin-like domain-containing protein</fullName>
    </recommendedName>
</protein>